<organism evidence="1 2">
    <name type="scientific">Cordylochernes scorpioides</name>
    <dbReference type="NCBI Taxonomy" id="51811"/>
    <lineage>
        <taxon>Eukaryota</taxon>
        <taxon>Metazoa</taxon>
        <taxon>Ecdysozoa</taxon>
        <taxon>Arthropoda</taxon>
        <taxon>Chelicerata</taxon>
        <taxon>Arachnida</taxon>
        <taxon>Pseudoscorpiones</taxon>
        <taxon>Cheliferoidea</taxon>
        <taxon>Chernetidae</taxon>
        <taxon>Cordylochernes</taxon>
    </lineage>
</organism>
<gene>
    <name evidence="1" type="ORF">LAZ67_9000822</name>
</gene>
<dbReference type="InterPro" id="IPR015943">
    <property type="entry name" value="WD40/YVTN_repeat-like_dom_sf"/>
</dbReference>
<dbReference type="Proteomes" id="UP001235939">
    <property type="component" value="Chromosome 09"/>
</dbReference>
<dbReference type="SUPFAM" id="SSF50978">
    <property type="entry name" value="WD40 repeat-like"/>
    <property type="match status" value="1"/>
</dbReference>
<evidence type="ECO:0000313" key="2">
    <source>
        <dbReference type="Proteomes" id="UP001235939"/>
    </source>
</evidence>
<evidence type="ECO:0000313" key="1">
    <source>
        <dbReference type="EMBL" id="UYV71874.1"/>
    </source>
</evidence>
<name>A0ABY6KTE2_9ARAC</name>
<dbReference type="InterPro" id="IPR036322">
    <property type="entry name" value="WD40_repeat_dom_sf"/>
</dbReference>
<reference evidence="1 2" key="1">
    <citation type="submission" date="2022-01" db="EMBL/GenBank/DDBJ databases">
        <title>A chromosomal length assembly of Cordylochernes scorpioides.</title>
        <authorList>
            <person name="Zeh D."/>
            <person name="Zeh J."/>
        </authorList>
    </citation>
    <scope>NUCLEOTIDE SEQUENCE [LARGE SCALE GENOMIC DNA]</scope>
    <source>
        <strain evidence="1">IN4F17</strain>
        <tissue evidence="1">Whole Body</tissue>
    </source>
</reference>
<keyword evidence="2" id="KW-1185">Reference proteome</keyword>
<proteinExistence type="predicted"/>
<protein>
    <submittedName>
        <fullName evidence="1">Uncharacterized protein</fullName>
    </submittedName>
</protein>
<sequence length="136" mass="14400">MALDTSGQLLKLDLSFTLHSKPPQILFKCPGTSISSISWSAHTHCFAVGAMDGTLTIYDGITSEKICSKLFTTGITAVKWLSQESSSWVHSTVPTLRGEEVFPPSTITLEGSEWRGVSACLPCVGVPLAGVGEAVS</sequence>
<dbReference type="EMBL" id="CP092871">
    <property type="protein sequence ID" value="UYV71874.1"/>
    <property type="molecule type" value="Genomic_DNA"/>
</dbReference>
<accession>A0ABY6KTE2</accession>
<dbReference type="Gene3D" id="2.130.10.10">
    <property type="entry name" value="YVTN repeat-like/Quinoprotein amine dehydrogenase"/>
    <property type="match status" value="1"/>
</dbReference>